<organism evidence="1 2">
    <name type="scientific">Mycoplasma seminis</name>
    <dbReference type="NCBI Taxonomy" id="512749"/>
    <lineage>
        <taxon>Bacteria</taxon>
        <taxon>Bacillati</taxon>
        <taxon>Mycoplasmatota</taxon>
        <taxon>Mollicutes</taxon>
        <taxon>Mycoplasmataceae</taxon>
        <taxon>Mycoplasma</taxon>
    </lineage>
</organism>
<evidence type="ECO:0008006" key="3">
    <source>
        <dbReference type="Google" id="ProtNLM"/>
    </source>
</evidence>
<dbReference type="EMBL" id="CP132191">
    <property type="protein sequence ID" value="WLP85414.1"/>
    <property type="molecule type" value="Genomic_DNA"/>
</dbReference>
<sequence length="248" mass="29609">MNLKSGGTMNLKSSNILDMINSNENYKNELAINFAYSNYLVEADHLDIFENPFCFTYQQVEELFLNNQIIGPKRLNDVYVVRNLLNVFFEIVNNETKLDLEYMEALHRLLYKDIKEIGGFFVNKQGIYLTNWQNTISTFYKLHKAEIMHLNKQLDFAINNCNNEKEKYLRILNYHLKFENLEFIPGVGWLGRVIMFKQCLDYNLVPIIIQPEEREQYFEFFKNKDCEKYYEQVLKVNIEDLKQEIGIE</sequence>
<dbReference type="Gene3D" id="1.10.3290.10">
    <property type="entry name" value="Fido-like domain"/>
    <property type="match status" value="1"/>
</dbReference>
<reference evidence="1" key="1">
    <citation type="submission" date="2023-08" db="EMBL/GenBank/DDBJ databases">
        <title>Complete genome sequence of Mycoplasma seminis 2200.</title>
        <authorList>
            <person name="Spergser J."/>
        </authorList>
    </citation>
    <scope>NUCLEOTIDE SEQUENCE [LARGE SCALE GENOMIC DNA]</scope>
    <source>
        <strain evidence="1">2200</strain>
    </source>
</reference>
<gene>
    <name evidence="1" type="ORF">Q8852_03775</name>
</gene>
<evidence type="ECO:0000313" key="1">
    <source>
        <dbReference type="EMBL" id="WLP85414.1"/>
    </source>
</evidence>
<keyword evidence="2" id="KW-1185">Reference proteome</keyword>
<dbReference type="SUPFAM" id="SSF140931">
    <property type="entry name" value="Fic-like"/>
    <property type="match status" value="1"/>
</dbReference>
<dbReference type="RefSeq" id="WP_305937850.1">
    <property type="nucleotide sequence ID" value="NZ_CP132191.1"/>
</dbReference>
<dbReference type="Proteomes" id="UP001237011">
    <property type="component" value="Chromosome"/>
</dbReference>
<accession>A0ABY9HA15</accession>
<evidence type="ECO:0000313" key="2">
    <source>
        <dbReference type="Proteomes" id="UP001237011"/>
    </source>
</evidence>
<protein>
    <recommendedName>
        <fullName evidence="3">Fic family protein</fullName>
    </recommendedName>
</protein>
<name>A0ABY9HA15_9MOLU</name>
<dbReference type="InterPro" id="IPR036597">
    <property type="entry name" value="Fido-like_dom_sf"/>
</dbReference>
<proteinExistence type="predicted"/>